<accession>A0A2K2U8P5</accession>
<evidence type="ECO:0000313" key="2">
    <source>
        <dbReference type="EMBL" id="PNV66695.1"/>
    </source>
</evidence>
<dbReference type="EMBL" id="PPEK01000033">
    <property type="protein sequence ID" value="PNV66695.1"/>
    <property type="molecule type" value="Genomic_DNA"/>
</dbReference>
<proteinExistence type="predicted"/>
<evidence type="ECO:0000313" key="3">
    <source>
        <dbReference type="Proteomes" id="UP000236197"/>
    </source>
</evidence>
<dbReference type="InterPro" id="IPR007936">
    <property type="entry name" value="VapE-like_dom"/>
</dbReference>
<dbReference type="AlphaFoldDB" id="A0A2K2U8P5"/>
<comment type="caution">
    <text evidence="2">The sequence shown here is derived from an EMBL/GenBank/DDBJ whole genome shotgun (WGS) entry which is preliminary data.</text>
</comment>
<evidence type="ECO:0000259" key="1">
    <source>
        <dbReference type="Pfam" id="PF05272"/>
    </source>
</evidence>
<dbReference type="RefSeq" id="WP_103265955.1">
    <property type="nucleotide sequence ID" value="NZ_CABMLE010000033.1"/>
</dbReference>
<dbReference type="InterPro" id="IPR027417">
    <property type="entry name" value="P-loop_NTPase"/>
</dbReference>
<reference evidence="3" key="1">
    <citation type="submission" date="2018-01" db="EMBL/GenBank/DDBJ databases">
        <title>Rubneribacter badeniensis gen. nov., sp. nov., and Colonibacter rubneri, gen. nov., sp. nov., WGS of new members of the Eggerthellaceae.</title>
        <authorList>
            <person name="Danylec N."/>
            <person name="Stoll D.A."/>
            <person name="Doetsch A."/>
            <person name="Kulling S.E."/>
            <person name="Huch M."/>
        </authorList>
    </citation>
    <scope>NUCLEOTIDE SEQUENCE [LARGE SCALE GENOMIC DNA]</scope>
    <source>
        <strain evidence="3">ResAG-96</strain>
    </source>
</reference>
<gene>
    <name evidence="2" type="ORF">C2L71_11810</name>
</gene>
<feature type="domain" description="Virulence-associated protein E-like" evidence="1">
    <location>
        <begin position="130"/>
        <end position="346"/>
    </location>
</feature>
<keyword evidence="3" id="KW-1185">Reference proteome</keyword>
<dbReference type="PANTHER" id="PTHR34985">
    <property type="entry name" value="SLR0554 PROTEIN"/>
    <property type="match status" value="1"/>
</dbReference>
<organism evidence="2 3">
    <name type="scientific">Enteroscipio rubneri</name>
    <dbReference type="NCBI Taxonomy" id="2070686"/>
    <lineage>
        <taxon>Bacteria</taxon>
        <taxon>Bacillati</taxon>
        <taxon>Actinomycetota</taxon>
        <taxon>Coriobacteriia</taxon>
        <taxon>Eggerthellales</taxon>
        <taxon>Eggerthellaceae</taxon>
        <taxon>Enteroscipio</taxon>
    </lineage>
</organism>
<dbReference type="OrthoDB" id="9763644at2"/>
<dbReference type="Pfam" id="PF05272">
    <property type="entry name" value="VapE-like_dom"/>
    <property type="match status" value="1"/>
</dbReference>
<sequence>MSDAIETWEEEARKAGALATVPAPEADVMDAPHTAGTIDAIAQAIENDARLGDAIGFNELESAPYVRGVLPWSAKCETRPWRNSDDSQLLAYLQTEYGVKNEKAVVHAFSIVCERTRFNPLIDRFDALPQWDGQSRAGHLLAWFLGAPDSGYTQAVERLLMNGAVMRTYHPGAKFDYMPVLVGGQGIGKSTFVRKLALDDRFFTDSVTGIGTREAAELVQGNLIVEVAELDALKGKNLETTKAFISRVSDDYRPPYGRRAEKHPRRFVMIGTTNSDRFLSDPSGNRRFLPVQCGAKEPELDLFGIDTEAVIEQAWAEVLAEYREVGSLPLVLPRDVAIAASKMQEEASLDDPRIGQIGEWLDRTMPGERVCASEIAEEALGIDRPQQKKHHTNDVHDIMKRHFHEWVRLPTKAKIQGYGTQIAYQRTVESG</sequence>
<dbReference type="SUPFAM" id="SSF52540">
    <property type="entry name" value="P-loop containing nucleoside triphosphate hydrolases"/>
    <property type="match status" value="1"/>
</dbReference>
<protein>
    <recommendedName>
        <fullName evidence="1">Virulence-associated protein E-like domain-containing protein</fullName>
    </recommendedName>
</protein>
<dbReference type="Proteomes" id="UP000236197">
    <property type="component" value="Unassembled WGS sequence"/>
</dbReference>
<name>A0A2K2U8P5_9ACTN</name>
<dbReference type="PANTHER" id="PTHR34985:SF1">
    <property type="entry name" value="SLR0554 PROTEIN"/>
    <property type="match status" value="1"/>
</dbReference>